<dbReference type="PANTHER" id="PTHR46663">
    <property type="entry name" value="DIGUANYLATE CYCLASE DGCT-RELATED"/>
    <property type="match status" value="1"/>
</dbReference>
<dbReference type="InterPro" id="IPR052163">
    <property type="entry name" value="DGC-Regulatory_Protein"/>
</dbReference>
<feature type="transmembrane region" description="Helical" evidence="1">
    <location>
        <begin position="145"/>
        <end position="163"/>
    </location>
</feature>
<dbReference type="CDD" id="cd01949">
    <property type="entry name" value="GGDEF"/>
    <property type="match status" value="1"/>
</dbReference>
<dbReference type="InterPro" id="IPR035965">
    <property type="entry name" value="PAS-like_dom_sf"/>
</dbReference>
<feature type="transmembrane region" description="Helical" evidence="1">
    <location>
        <begin position="70"/>
        <end position="89"/>
    </location>
</feature>
<dbReference type="SMART" id="SM00267">
    <property type="entry name" value="GGDEF"/>
    <property type="match status" value="1"/>
</dbReference>
<feature type="transmembrane region" description="Helical" evidence="1">
    <location>
        <begin position="101"/>
        <end position="119"/>
    </location>
</feature>
<dbReference type="Proteomes" id="UP000094578">
    <property type="component" value="Unassembled WGS sequence"/>
</dbReference>
<feature type="transmembrane region" description="Helical" evidence="1">
    <location>
        <begin position="184"/>
        <end position="201"/>
    </location>
</feature>
<dbReference type="Gene3D" id="3.30.70.270">
    <property type="match status" value="1"/>
</dbReference>
<evidence type="ECO:0000259" key="2">
    <source>
        <dbReference type="PROSITE" id="PS50887"/>
    </source>
</evidence>
<keyword evidence="1" id="KW-0472">Membrane</keyword>
<dbReference type="InterPro" id="IPR000014">
    <property type="entry name" value="PAS"/>
</dbReference>
<dbReference type="Pfam" id="PF13188">
    <property type="entry name" value="PAS_8"/>
    <property type="match status" value="1"/>
</dbReference>
<keyword evidence="4" id="KW-1185">Reference proteome</keyword>
<dbReference type="FunFam" id="3.30.70.270:FF:000001">
    <property type="entry name" value="Diguanylate cyclase domain protein"/>
    <property type="match status" value="1"/>
</dbReference>
<keyword evidence="1" id="KW-0812">Transmembrane</keyword>
<dbReference type="PROSITE" id="PS50887">
    <property type="entry name" value="GGDEF"/>
    <property type="match status" value="1"/>
</dbReference>
<dbReference type="InterPro" id="IPR000160">
    <property type="entry name" value="GGDEF_dom"/>
</dbReference>
<dbReference type="SUPFAM" id="SSF55785">
    <property type="entry name" value="PYP-like sensor domain (PAS domain)"/>
    <property type="match status" value="1"/>
</dbReference>
<dbReference type="InterPro" id="IPR029787">
    <property type="entry name" value="Nucleotide_cyclase"/>
</dbReference>
<feature type="transmembrane region" description="Helical" evidence="1">
    <location>
        <begin position="6"/>
        <end position="27"/>
    </location>
</feature>
<protein>
    <recommendedName>
        <fullName evidence="2">GGDEF domain-containing protein</fullName>
    </recommendedName>
</protein>
<dbReference type="NCBIfam" id="TIGR00254">
    <property type="entry name" value="GGDEF"/>
    <property type="match status" value="1"/>
</dbReference>
<organism evidence="3 4">
    <name type="scientific">Paenibacillus nuruki</name>
    <dbReference type="NCBI Taxonomy" id="1886670"/>
    <lineage>
        <taxon>Bacteria</taxon>
        <taxon>Bacillati</taxon>
        <taxon>Bacillota</taxon>
        <taxon>Bacilli</taxon>
        <taxon>Bacillales</taxon>
        <taxon>Paenibacillaceae</taxon>
        <taxon>Paenibacillus</taxon>
    </lineage>
</organism>
<name>A0A1E3L759_9BACL</name>
<dbReference type="InterPro" id="IPR043128">
    <property type="entry name" value="Rev_trsase/Diguanyl_cyclase"/>
</dbReference>
<gene>
    <name evidence="3" type="ORF">PTI45_01069</name>
</gene>
<feature type="domain" description="GGDEF" evidence="2">
    <location>
        <begin position="379"/>
        <end position="508"/>
    </location>
</feature>
<dbReference type="EMBL" id="MDER01000030">
    <property type="protein sequence ID" value="ODP29586.1"/>
    <property type="molecule type" value="Genomic_DNA"/>
</dbReference>
<comment type="caution">
    <text evidence="3">The sequence shown here is derived from an EMBL/GenBank/DDBJ whole genome shotgun (WGS) entry which is preliminary data.</text>
</comment>
<evidence type="ECO:0000313" key="3">
    <source>
        <dbReference type="EMBL" id="ODP29586.1"/>
    </source>
</evidence>
<dbReference type="Gene3D" id="3.30.450.20">
    <property type="entry name" value="PAS domain"/>
    <property type="match status" value="1"/>
</dbReference>
<dbReference type="PANTHER" id="PTHR46663:SF2">
    <property type="entry name" value="GGDEF DOMAIN-CONTAINING PROTEIN"/>
    <property type="match status" value="1"/>
</dbReference>
<sequence>MNVLEPLIPIVLYVLPMLFFFYMGIDVLLRNPKKSEHRLVSIAIGCYFLLFLEEYVRYQLPLEYSSVLSAFWFANIGIILPGLGFHFIVKISGTYRKMPKWLYPYIFYLPLLIIPLGIINDTQYISSQQFVAAGIWKLPVYNTSYYAALTASILISVASLVFLSRYQASNRSSEHQAIYRVLRYGMILSLSWIAFFGYFQFGEKLPPYPYLYGGLIWCFTLQVAMKKYEFLNFNHHRYKKLFDMNPAAILLARRSGTIKEANPSARQLFSFVDLDITNLNTIASQELWKKLQQQQGIIDMETKIWNGEQWIDILVKGDYVVVDHEDHVILIMRDITIKKEQQRQIAFLAYHDSLTELPNRRYFYQELEKCMVKAQQQQEQLAIILIDLDYFKETNDRYGHQAGDEMLQHTAKLIQQAVGNTGMVARLGGDEFVLFIHPVEHQIQVQKILNQINTLFAQAQFVYGEDTLAISMSSGASIYPQDGTDVDTLLNHADKAMYRNKHQRKLKI</sequence>
<dbReference type="AlphaFoldDB" id="A0A1E3L759"/>
<dbReference type="STRING" id="1886670.PTI45_01069"/>
<proteinExistence type="predicted"/>
<keyword evidence="1" id="KW-1133">Transmembrane helix</keyword>
<dbReference type="SUPFAM" id="SSF55073">
    <property type="entry name" value="Nucleotide cyclase"/>
    <property type="match status" value="1"/>
</dbReference>
<reference evidence="3 4" key="1">
    <citation type="submission" date="2016-08" db="EMBL/GenBank/DDBJ databases">
        <title>Genome sequencing of Paenibacillus sp. TI45-13ar, isolated from Korean traditional nuruk.</title>
        <authorList>
            <person name="Kim S.-J."/>
        </authorList>
    </citation>
    <scope>NUCLEOTIDE SEQUENCE [LARGE SCALE GENOMIC DNA]</scope>
    <source>
        <strain evidence="3 4">TI45-13ar</strain>
    </source>
</reference>
<evidence type="ECO:0000256" key="1">
    <source>
        <dbReference type="SAM" id="Phobius"/>
    </source>
</evidence>
<accession>A0A1E3L759</accession>
<dbReference type="Pfam" id="PF00990">
    <property type="entry name" value="GGDEF"/>
    <property type="match status" value="1"/>
</dbReference>
<evidence type="ECO:0000313" key="4">
    <source>
        <dbReference type="Proteomes" id="UP000094578"/>
    </source>
</evidence>